<dbReference type="Gene3D" id="3.90.1450.10">
    <property type="entry name" value="Guanylin"/>
    <property type="match status" value="1"/>
</dbReference>
<feature type="non-terminal residue" evidence="10">
    <location>
        <position position="107"/>
    </location>
</feature>
<feature type="disulfide bond" evidence="8">
    <location>
        <begin position="95"/>
        <end position="103"/>
    </location>
</feature>
<evidence type="ECO:0000256" key="4">
    <source>
        <dbReference type="ARBA" id="ARBA00022729"/>
    </source>
</evidence>
<evidence type="ECO:0000313" key="10">
    <source>
        <dbReference type="EMBL" id="NXA41852.1"/>
    </source>
</evidence>
<dbReference type="InterPro" id="IPR000879">
    <property type="entry name" value="Guanylin"/>
</dbReference>
<evidence type="ECO:0000256" key="2">
    <source>
        <dbReference type="ARBA" id="ARBA00009883"/>
    </source>
</evidence>
<organism evidence="10 11">
    <name type="scientific">Eudromia elegans</name>
    <name type="common">Elegant crested-tinamou</name>
    <dbReference type="NCBI Taxonomy" id="8805"/>
    <lineage>
        <taxon>Eukaryota</taxon>
        <taxon>Metazoa</taxon>
        <taxon>Chordata</taxon>
        <taxon>Craniata</taxon>
        <taxon>Vertebrata</taxon>
        <taxon>Euteleostomi</taxon>
        <taxon>Archelosauria</taxon>
        <taxon>Archosauria</taxon>
        <taxon>Dinosauria</taxon>
        <taxon>Saurischia</taxon>
        <taxon>Theropoda</taxon>
        <taxon>Coelurosauria</taxon>
        <taxon>Aves</taxon>
        <taxon>Palaeognathae</taxon>
        <taxon>Tinamiformes</taxon>
        <taxon>Tinamidae</taxon>
        <taxon>Eudromia</taxon>
    </lineage>
</organism>
<feature type="disulfide bond" evidence="8">
    <location>
        <begin position="60"/>
        <end position="73"/>
    </location>
</feature>
<evidence type="ECO:0000256" key="8">
    <source>
        <dbReference type="PIRSR" id="PIRSR001849-50"/>
    </source>
</evidence>
<gene>
    <name evidence="10" type="primary">Guca2a</name>
    <name evidence="10" type="ORF">EUDELE_R12279</name>
</gene>
<dbReference type="GO" id="GO:0005576">
    <property type="term" value="C:extracellular region"/>
    <property type="evidence" value="ECO:0007669"/>
    <property type="project" value="UniProtKB-SubCell"/>
</dbReference>
<evidence type="ECO:0000313" key="11">
    <source>
        <dbReference type="Proteomes" id="UP000533954"/>
    </source>
</evidence>
<dbReference type="AlphaFoldDB" id="A0A7K7VMJ7"/>
<dbReference type="GO" id="GO:0030250">
    <property type="term" value="F:guanylate cyclase activator activity"/>
    <property type="evidence" value="ECO:0007669"/>
    <property type="project" value="InterPro"/>
</dbReference>
<evidence type="ECO:0000256" key="1">
    <source>
        <dbReference type="ARBA" id="ARBA00004613"/>
    </source>
</evidence>
<dbReference type="PRINTS" id="PR00774">
    <property type="entry name" value="GUANYLIN"/>
</dbReference>
<feature type="signal peptide" evidence="9">
    <location>
        <begin position="1"/>
        <end position="21"/>
    </location>
</feature>
<evidence type="ECO:0000256" key="6">
    <source>
        <dbReference type="ARBA" id="ARBA00037765"/>
    </source>
</evidence>
<evidence type="ECO:0000256" key="9">
    <source>
        <dbReference type="SAM" id="SignalP"/>
    </source>
</evidence>
<dbReference type="PANTHER" id="PTHR11318">
    <property type="entry name" value="GUANYLIN FAMILY MEMBER"/>
    <property type="match status" value="1"/>
</dbReference>
<dbReference type="OrthoDB" id="9926421at2759"/>
<keyword evidence="4 9" id="KW-0732">Signal</keyword>
<dbReference type="Proteomes" id="UP000533954">
    <property type="component" value="Unassembled WGS sequence"/>
</dbReference>
<protein>
    <recommendedName>
        <fullName evidence="7">Guanylate cyclase activator 2B</fullName>
    </recommendedName>
</protein>
<keyword evidence="11" id="KW-1185">Reference proteome</keyword>
<feature type="non-terminal residue" evidence="10">
    <location>
        <position position="1"/>
    </location>
</feature>
<comment type="subcellular location">
    <subcellularLocation>
        <location evidence="1">Secreted</location>
    </subcellularLocation>
</comment>
<reference evidence="10 11" key="1">
    <citation type="submission" date="2019-09" db="EMBL/GenBank/DDBJ databases">
        <title>Bird 10,000 Genomes (B10K) Project - Family phase.</title>
        <authorList>
            <person name="Zhang G."/>
        </authorList>
    </citation>
    <scope>NUCLEOTIDE SEQUENCE [LARGE SCALE GENOMIC DNA]</scope>
    <source>
        <strain evidence="10">B10K-LSUMZ-16893</strain>
    </source>
</reference>
<evidence type="ECO:0000256" key="7">
    <source>
        <dbReference type="ARBA" id="ARBA00041176"/>
    </source>
</evidence>
<dbReference type="PIRSF" id="PIRSF001849">
    <property type="entry name" value="Guanylin"/>
    <property type="match status" value="1"/>
</dbReference>
<proteinExistence type="inferred from homology"/>
<feature type="disulfide bond" evidence="8">
    <location>
        <begin position="98"/>
        <end position="106"/>
    </location>
</feature>
<evidence type="ECO:0000256" key="3">
    <source>
        <dbReference type="ARBA" id="ARBA00022525"/>
    </source>
</evidence>
<dbReference type="InterPro" id="IPR036382">
    <property type="entry name" value="Guanylin_sf"/>
</dbReference>
<keyword evidence="3" id="KW-0964">Secreted</keyword>
<comment type="caution">
    <text evidence="10">The sequence shown here is derived from an EMBL/GenBank/DDBJ whole genome shotgun (WGS) entry which is preliminary data.</text>
</comment>
<sequence length="107" mass="11965">MKALLCCTVLVLLLLAHGARAVYVQDGDMKFPLESVKKLKDLMAKSRDINPRLKSIWLPCEEKDLPEEFQSVCQRKDAPVVFERLNAAVQEIDLCEICVNAACTGCL</sequence>
<evidence type="ECO:0000256" key="5">
    <source>
        <dbReference type="ARBA" id="ARBA00023157"/>
    </source>
</evidence>
<name>A0A7K7VMJ7_EUDEL</name>
<comment type="similarity">
    <text evidence="2">Belongs to the guanylin family.</text>
</comment>
<dbReference type="PANTHER" id="PTHR11318:SF4">
    <property type="entry name" value="GUANYLATE CYCLASE ACTIVATOR 2B"/>
    <property type="match status" value="1"/>
</dbReference>
<keyword evidence="5 8" id="KW-1015">Disulfide bond</keyword>
<feature type="chain" id="PRO_5029703264" description="Guanylate cyclase activator 2B" evidence="9">
    <location>
        <begin position="22"/>
        <end position="107"/>
    </location>
</feature>
<dbReference type="EMBL" id="VZSX01000187">
    <property type="protein sequence ID" value="NXA41852.1"/>
    <property type="molecule type" value="Genomic_DNA"/>
</dbReference>
<dbReference type="SUPFAM" id="SSF89890">
    <property type="entry name" value="Proguanylin"/>
    <property type="match status" value="1"/>
</dbReference>
<accession>A0A7K7VMJ7</accession>
<dbReference type="Pfam" id="PF02058">
    <property type="entry name" value="Guanylin"/>
    <property type="match status" value="1"/>
</dbReference>
<comment type="function">
    <text evidence="6">Endogenous activator of intestinal guanylate cyclase. It stimulates this enzyme through the same receptor binding region as the heat-stable enterotoxins. May be a potent physiological regulator of intestinal fluid and electrolyte transport. May be an autocrine/paracrine regulator of intestinal salt and water transport.</text>
</comment>